<dbReference type="PANTHER" id="PTHR47281">
    <property type="entry name" value="OS09G0557700 PROTEIN"/>
    <property type="match status" value="1"/>
</dbReference>
<dbReference type="PROSITE" id="PS51549">
    <property type="entry name" value="DM13"/>
    <property type="match status" value="1"/>
</dbReference>
<reference evidence="3" key="1">
    <citation type="journal article" date="2019" name="Int. J. Syst. Evol. Microbiol.">
        <title>The Global Catalogue of Microorganisms (GCM) 10K type strain sequencing project: providing services to taxonomists for standard genome sequencing and annotation.</title>
        <authorList>
            <consortium name="The Broad Institute Genomics Platform"/>
            <consortium name="The Broad Institute Genome Sequencing Center for Infectious Disease"/>
            <person name="Wu L."/>
            <person name="Ma J."/>
        </authorList>
    </citation>
    <scope>NUCLEOTIDE SEQUENCE [LARGE SCALE GENOMIC DNA]</scope>
    <source>
        <strain evidence="3">NBRC 103166</strain>
    </source>
</reference>
<proteinExistence type="predicted"/>
<evidence type="ECO:0000313" key="2">
    <source>
        <dbReference type="EMBL" id="GLS91874.1"/>
    </source>
</evidence>
<sequence length="305" mass="32593">MRLTLLGTLPVLLLTACGGSGGGSGDDSNNESTPTFSGYFLDAAVENLNYTTATQSGKTDAEGKFIFQQDERINFSIGNIGFPEIDAATTLTPLDLFSTDNINDPSVVNSLRLLQSLDDDGDLSNGIRIPEQAHLLATALNIDFSSPDFESQISDFIANTGAVGTTLISANQAISHFQATLDTLQQTTPGECTQAHQLVGSSADFSTLAHQVSGTATIIDDCTIEVTNFSYDGSAPQVYFYAARDNQYTSNDAFAVSQQLLVGRAYNSETVQLRLPTGKTLDDLNSISVWCVEFSANFGEVNFKS</sequence>
<dbReference type="PANTHER" id="PTHR47281:SF1">
    <property type="entry name" value="OS09G0557700 PROTEIN"/>
    <property type="match status" value="1"/>
</dbReference>
<dbReference type="PROSITE" id="PS51257">
    <property type="entry name" value="PROKAR_LIPOPROTEIN"/>
    <property type="match status" value="1"/>
</dbReference>
<organism evidence="2 3">
    <name type="scientific">Psychromonas marina</name>
    <dbReference type="NCBI Taxonomy" id="88364"/>
    <lineage>
        <taxon>Bacteria</taxon>
        <taxon>Pseudomonadati</taxon>
        <taxon>Pseudomonadota</taxon>
        <taxon>Gammaproteobacteria</taxon>
        <taxon>Alteromonadales</taxon>
        <taxon>Psychromonadaceae</taxon>
        <taxon>Psychromonas</taxon>
    </lineage>
</organism>
<dbReference type="InterPro" id="IPR019545">
    <property type="entry name" value="DM13_domain"/>
</dbReference>
<feature type="domain" description="DM13" evidence="1">
    <location>
        <begin position="200"/>
        <end position="304"/>
    </location>
</feature>
<name>A0ABQ6E385_9GAMM</name>
<dbReference type="Proteomes" id="UP001157353">
    <property type="component" value="Unassembled WGS sequence"/>
</dbReference>
<dbReference type="SMART" id="SM00686">
    <property type="entry name" value="DM13"/>
    <property type="match status" value="1"/>
</dbReference>
<keyword evidence="3" id="KW-1185">Reference proteome</keyword>
<accession>A0ABQ6E385</accession>
<gene>
    <name evidence="2" type="ORF">GCM10007916_29440</name>
</gene>
<dbReference type="Pfam" id="PF10517">
    <property type="entry name" value="DM13"/>
    <property type="match status" value="1"/>
</dbReference>
<dbReference type="EMBL" id="BSPQ01000016">
    <property type="protein sequence ID" value="GLS91874.1"/>
    <property type="molecule type" value="Genomic_DNA"/>
</dbReference>
<dbReference type="RefSeq" id="WP_284204968.1">
    <property type="nucleotide sequence ID" value="NZ_BSPQ01000016.1"/>
</dbReference>
<evidence type="ECO:0000259" key="1">
    <source>
        <dbReference type="PROSITE" id="PS51549"/>
    </source>
</evidence>
<evidence type="ECO:0000313" key="3">
    <source>
        <dbReference type="Proteomes" id="UP001157353"/>
    </source>
</evidence>
<comment type="caution">
    <text evidence="2">The sequence shown here is derived from an EMBL/GenBank/DDBJ whole genome shotgun (WGS) entry which is preliminary data.</text>
</comment>
<dbReference type="InterPro" id="IPR045879">
    <property type="entry name" value="B561A"/>
</dbReference>
<protein>
    <recommendedName>
        <fullName evidence="1">DM13 domain-containing protein</fullName>
    </recommendedName>
</protein>